<evidence type="ECO:0000256" key="10">
    <source>
        <dbReference type="RuleBase" id="RU000488"/>
    </source>
</evidence>
<dbReference type="GO" id="GO:0071913">
    <property type="term" value="F:citrate secondary active transmembrane transporter activity"/>
    <property type="evidence" value="ECO:0007669"/>
    <property type="project" value="TreeGrafter"/>
</dbReference>
<comment type="subcellular location">
    <subcellularLocation>
        <location evidence="1">Mitochondrion membrane</location>
        <topology evidence="1">Multi-pass membrane protein</topology>
    </subcellularLocation>
</comment>
<keyword evidence="6" id="KW-1133">Transmembrane helix</keyword>
<sequence length="303" mass="33585">MAIDTSSEKKKTSAPRVVIAGVMSGFMETIWIVPFERIKTVMIQNGLLEAEKRGNPNTSIDITGLSMDKRGKPINLSKQYVSPHAYYTSELLAQIKSGRPVSKFQSPALHSKVSHGKPHHLGHHTQSSLDALKTEFNKTPAMTMLRTVRQMYALEGFHAFTAGTMITFVRQVGSGAAWFSTYSATRQLFDPHGKSPEPMWFSLHIGKTQQMLLYVVSACAAVALTQPLDVVKSHIQLKNGKLLYKDSLSTAYKLVARKGFMLLYSGGFPRGIKIAVHGSITALLYNYFERTINVLGEQSVFTD</sequence>
<accession>A0A8H7GT86</accession>
<dbReference type="Pfam" id="PF00153">
    <property type="entry name" value="Mito_carr"/>
    <property type="match status" value="2"/>
</dbReference>
<evidence type="ECO:0000256" key="3">
    <source>
        <dbReference type="ARBA" id="ARBA00022448"/>
    </source>
</evidence>
<keyword evidence="5" id="KW-0677">Repeat</keyword>
<dbReference type="SUPFAM" id="SSF103506">
    <property type="entry name" value="Mitochondrial carrier"/>
    <property type="match status" value="1"/>
</dbReference>
<dbReference type="AlphaFoldDB" id="A0A8H7GT86"/>
<evidence type="ECO:0000256" key="1">
    <source>
        <dbReference type="ARBA" id="ARBA00004225"/>
    </source>
</evidence>
<evidence type="ECO:0000313" key="11">
    <source>
        <dbReference type="EMBL" id="KAF8002567.1"/>
    </source>
</evidence>
<dbReference type="InterPro" id="IPR018108">
    <property type="entry name" value="MCP_transmembrane"/>
</dbReference>
<organism evidence="11 12">
    <name type="scientific">Metschnikowia pulcherrima</name>
    <dbReference type="NCBI Taxonomy" id="27326"/>
    <lineage>
        <taxon>Eukaryota</taxon>
        <taxon>Fungi</taxon>
        <taxon>Dikarya</taxon>
        <taxon>Ascomycota</taxon>
        <taxon>Saccharomycotina</taxon>
        <taxon>Pichiomycetes</taxon>
        <taxon>Metschnikowiaceae</taxon>
        <taxon>Metschnikowia</taxon>
    </lineage>
</organism>
<name>A0A8H7GT86_9ASCO</name>
<gene>
    <name evidence="11" type="ORF">HF325_003532</name>
</gene>
<keyword evidence="4 9" id="KW-0812">Transmembrane</keyword>
<comment type="similarity">
    <text evidence="2 10">Belongs to the mitochondrial carrier (TC 2.A.29) family.</text>
</comment>
<proteinExistence type="inferred from homology"/>
<evidence type="ECO:0008006" key="13">
    <source>
        <dbReference type="Google" id="ProtNLM"/>
    </source>
</evidence>
<keyword evidence="8 9" id="KW-0472">Membrane</keyword>
<dbReference type="Proteomes" id="UP000649328">
    <property type="component" value="Unassembled WGS sequence"/>
</dbReference>
<protein>
    <recommendedName>
        <fullName evidence="13">Mitochondrial carrier protein</fullName>
    </recommendedName>
</protein>
<dbReference type="Gene3D" id="1.50.40.10">
    <property type="entry name" value="Mitochondrial carrier domain"/>
    <property type="match status" value="1"/>
</dbReference>
<evidence type="ECO:0000313" key="12">
    <source>
        <dbReference type="Proteomes" id="UP000649328"/>
    </source>
</evidence>
<keyword evidence="12" id="KW-1185">Reference proteome</keyword>
<evidence type="ECO:0000256" key="8">
    <source>
        <dbReference type="ARBA" id="ARBA00023136"/>
    </source>
</evidence>
<dbReference type="InterPro" id="IPR023395">
    <property type="entry name" value="MCP_dom_sf"/>
</dbReference>
<feature type="repeat" description="Solcar" evidence="9">
    <location>
        <begin position="209"/>
        <end position="291"/>
    </location>
</feature>
<dbReference type="PROSITE" id="PS50920">
    <property type="entry name" value="SOLCAR"/>
    <property type="match status" value="1"/>
</dbReference>
<dbReference type="PANTHER" id="PTHR45788:SF5">
    <property type="entry name" value="AFR253WP"/>
    <property type="match status" value="1"/>
</dbReference>
<comment type="caution">
    <text evidence="11">The sequence shown here is derived from an EMBL/GenBank/DDBJ whole genome shotgun (WGS) entry which is preliminary data.</text>
</comment>
<dbReference type="GO" id="GO:0006843">
    <property type="term" value="P:mitochondrial citrate transmembrane transport"/>
    <property type="evidence" value="ECO:0007669"/>
    <property type="project" value="TreeGrafter"/>
</dbReference>
<evidence type="ECO:0000256" key="2">
    <source>
        <dbReference type="ARBA" id="ARBA00006375"/>
    </source>
</evidence>
<evidence type="ECO:0000256" key="9">
    <source>
        <dbReference type="PROSITE-ProRule" id="PRU00282"/>
    </source>
</evidence>
<dbReference type="OrthoDB" id="44467at2759"/>
<evidence type="ECO:0000256" key="5">
    <source>
        <dbReference type="ARBA" id="ARBA00022737"/>
    </source>
</evidence>
<dbReference type="EMBL" id="JACBPP010000004">
    <property type="protein sequence ID" value="KAF8002567.1"/>
    <property type="molecule type" value="Genomic_DNA"/>
</dbReference>
<dbReference type="PANTHER" id="PTHR45788">
    <property type="entry name" value="SUCCINATE/FUMARATE MITOCHONDRIAL TRANSPORTER-RELATED"/>
    <property type="match status" value="1"/>
</dbReference>
<evidence type="ECO:0000256" key="6">
    <source>
        <dbReference type="ARBA" id="ARBA00022989"/>
    </source>
</evidence>
<keyword evidence="7" id="KW-0496">Mitochondrion</keyword>
<evidence type="ECO:0000256" key="7">
    <source>
        <dbReference type="ARBA" id="ARBA00023128"/>
    </source>
</evidence>
<reference evidence="11" key="1">
    <citation type="submission" date="2020-10" db="EMBL/GenBank/DDBJ databases">
        <title>The Whole-Genome Sequence of Metschnikowia persimmonesis, a Novel Endophytic Yeast Species Isolated from Medicinal Plant Diospyros kaki Thumb.</title>
        <authorList>
            <person name="Rahmat E."/>
            <person name="Kang Y."/>
        </authorList>
    </citation>
    <scope>NUCLEOTIDE SEQUENCE</scope>
    <source>
        <strain evidence="11">KIOM G15050</strain>
    </source>
</reference>
<evidence type="ECO:0000256" key="4">
    <source>
        <dbReference type="ARBA" id="ARBA00022692"/>
    </source>
</evidence>
<keyword evidence="3 10" id="KW-0813">Transport</keyword>
<dbReference type="InterPro" id="IPR049563">
    <property type="entry name" value="TXTP-like"/>
</dbReference>
<dbReference type="GO" id="GO:0031966">
    <property type="term" value="C:mitochondrial membrane"/>
    <property type="evidence" value="ECO:0007669"/>
    <property type="project" value="UniProtKB-SubCell"/>
</dbReference>